<dbReference type="AlphaFoldDB" id="A0A7J6MQ99"/>
<accession>A0A7J6MQ99</accession>
<evidence type="ECO:0000313" key="1">
    <source>
        <dbReference type="EMBL" id="KAF4673752.1"/>
    </source>
</evidence>
<comment type="caution">
    <text evidence="1">The sequence shown here is derived from an EMBL/GenBank/DDBJ whole genome shotgun (WGS) entry which is preliminary data.</text>
</comment>
<protein>
    <submittedName>
        <fullName evidence="1">Uncharacterized protein</fullName>
    </submittedName>
</protein>
<sequence length="216" mass="23992">MAVDLLESGPHIIVTSPNGLRQSLEQAMGPAMQSSLAAHNAFATSRYVDHMLRAMTSLLPAEIGGHRINYNSLLSHSTPVPPSSVPVDTDGSAHEYVAYKPSSSVDVSSLPRLATKLSPYQEPMTLNWSPYEEQHPDKLPHDHADSFDAYHSHIDFGKANRIRREIMRRRYFPFDRIPKAALGSCAAEMTLLFQQGLERNGKRNSLENFMFASGSL</sequence>
<name>A0A7J6MQ99_PERCH</name>
<dbReference type="OrthoDB" id="10374637at2759"/>
<reference evidence="1 2" key="1">
    <citation type="submission" date="2020-04" db="EMBL/GenBank/DDBJ databases">
        <title>Perkinsus chesapeaki whole genome sequence.</title>
        <authorList>
            <person name="Bogema D.R."/>
        </authorList>
    </citation>
    <scope>NUCLEOTIDE SEQUENCE [LARGE SCALE GENOMIC DNA]</scope>
    <source>
        <strain evidence="1">ATCC PRA-425</strain>
    </source>
</reference>
<organism evidence="1 2">
    <name type="scientific">Perkinsus chesapeaki</name>
    <name type="common">Clam parasite</name>
    <name type="synonym">Perkinsus andrewsi</name>
    <dbReference type="NCBI Taxonomy" id="330153"/>
    <lineage>
        <taxon>Eukaryota</taxon>
        <taxon>Sar</taxon>
        <taxon>Alveolata</taxon>
        <taxon>Perkinsozoa</taxon>
        <taxon>Perkinsea</taxon>
        <taxon>Perkinsida</taxon>
        <taxon>Perkinsidae</taxon>
        <taxon>Perkinsus</taxon>
    </lineage>
</organism>
<proteinExistence type="predicted"/>
<gene>
    <name evidence="1" type="ORF">FOL47_010132</name>
</gene>
<dbReference type="Proteomes" id="UP000591131">
    <property type="component" value="Unassembled WGS sequence"/>
</dbReference>
<keyword evidence="2" id="KW-1185">Reference proteome</keyword>
<evidence type="ECO:0000313" key="2">
    <source>
        <dbReference type="Proteomes" id="UP000591131"/>
    </source>
</evidence>
<dbReference type="EMBL" id="JAAPAO010000076">
    <property type="protein sequence ID" value="KAF4673752.1"/>
    <property type="molecule type" value="Genomic_DNA"/>
</dbReference>